<name>A0A8J2Q7Q6_9NEOP</name>
<dbReference type="Proteomes" id="UP000789524">
    <property type="component" value="Unassembled WGS sequence"/>
</dbReference>
<evidence type="ECO:0000313" key="4">
    <source>
        <dbReference type="EMBL" id="CAG9558062.1"/>
    </source>
</evidence>
<feature type="chain" id="PRO_5035197088" evidence="3">
    <location>
        <begin position="25"/>
        <end position="199"/>
    </location>
</feature>
<feature type="signal peptide" evidence="3">
    <location>
        <begin position="1"/>
        <end position="24"/>
    </location>
</feature>
<comment type="caution">
    <text evidence="4">The sequence shown here is derived from an EMBL/GenBank/DDBJ whole genome shotgun (WGS) entry which is preliminary data.</text>
</comment>
<reference evidence="4" key="1">
    <citation type="submission" date="2021-09" db="EMBL/GenBank/DDBJ databases">
        <authorList>
            <person name="Martin H S."/>
        </authorList>
    </citation>
    <scope>NUCLEOTIDE SEQUENCE</scope>
</reference>
<evidence type="ECO:0000313" key="5">
    <source>
        <dbReference type="Proteomes" id="UP000789524"/>
    </source>
</evidence>
<gene>
    <name evidence="4" type="ORF">DCHRY22_LOCUS297</name>
</gene>
<accession>A0A8J2Q7Q6</accession>
<feature type="compositionally biased region" description="Basic and acidic residues" evidence="1">
    <location>
        <begin position="64"/>
        <end position="82"/>
    </location>
</feature>
<proteinExistence type="predicted"/>
<feature type="region of interest" description="Disordered" evidence="1">
    <location>
        <begin position="62"/>
        <end position="82"/>
    </location>
</feature>
<organism evidence="4 5">
    <name type="scientific">Danaus chrysippus</name>
    <name type="common">African queen</name>
    <dbReference type="NCBI Taxonomy" id="151541"/>
    <lineage>
        <taxon>Eukaryota</taxon>
        <taxon>Metazoa</taxon>
        <taxon>Ecdysozoa</taxon>
        <taxon>Arthropoda</taxon>
        <taxon>Hexapoda</taxon>
        <taxon>Insecta</taxon>
        <taxon>Pterygota</taxon>
        <taxon>Neoptera</taxon>
        <taxon>Endopterygota</taxon>
        <taxon>Lepidoptera</taxon>
        <taxon>Glossata</taxon>
        <taxon>Ditrysia</taxon>
        <taxon>Papilionoidea</taxon>
        <taxon>Nymphalidae</taxon>
        <taxon>Danainae</taxon>
        <taxon>Danaini</taxon>
        <taxon>Danaina</taxon>
        <taxon>Danaus</taxon>
        <taxon>Anosia</taxon>
    </lineage>
</organism>
<keyword evidence="3" id="KW-0732">Signal</keyword>
<feature type="transmembrane region" description="Helical" evidence="2">
    <location>
        <begin position="102"/>
        <end position="123"/>
    </location>
</feature>
<keyword evidence="5" id="KW-1185">Reference proteome</keyword>
<dbReference type="OrthoDB" id="10504314at2759"/>
<dbReference type="AlphaFoldDB" id="A0A8J2Q7Q6"/>
<keyword evidence="2" id="KW-1133">Transmembrane helix</keyword>
<evidence type="ECO:0000256" key="3">
    <source>
        <dbReference type="SAM" id="SignalP"/>
    </source>
</evidence>
<protein>
    <submittedName>
        <fullName evidence="4">(African queen) hypothetical protein</fullName>
    </submittedName>
</protein>
<evidence type="ECO:0000256" key="1">
    <source>
        <dbReference type="SAM" id="MobiDB-lite"/>
    </source>
</evidence>
<dbReference type="EMBL" id="CAKASE010000043">
    <property type="protein sequence ID" value="CAG9558062.1"/>
    <property type="molecule type" value="Genomic_DNA"/>
</dbReference>
<keyword evidence="2" id="KW-0812">Transmembrane</keyword>
<sequence>MLSMGGGMRYLLMILAAAAASKWADDEEAEHCNCLQYSPINPYAFIRKDILMSSYPDVNKMKRQHEEVPTTVQPDRKKEKKDEELPTIKMDCNVKMSRLGCFVYIALALAAVSLTTSKIFGLAERNEKRCLQVQIHAKADHAVSMKKNIDSVKIQTNVHVVHTKVPTKTPTDDMFLQCLKHIYHTTITSRRKRELSQKM</sequence>
<keyword evidence="2" id="KW-0472">Membrane</keyword>
<evidence type="ECO:0000256" key="2">
    <source>
        <dbReference type="SAM" id="Phobius"/>
    </source>
</evidence>